<feature type="transmembrane region" description="Helical" evidence="2">
    <location>
        <begin position="119"/>
        <end position="138"/>
    </location>
</feature>
<evidence type="ECO:0000313" key="4">
    <source>
        <dbReference type="Proteomes" id="UP001595872"/>
    </source>
</evidence>
<comment type="caution">
    <text evidence="3">The sequence shown here is derived from an EMBL/GenBank/DDBJ whole genome shotgun (WGS) entry which is preliminary data.</text>
</comment>
<organism evidence="3 4">
    <name type="scientific">Actinomadura gamaensis</name>
    <dbReference type="NCBI Taxonomy" id="1763541"/>
    <lineage>
        <taxon>Bacteria</taxon>
        <taxon>Bacillati</taxon>
        <taxon>Actinomycetota</taxon>
        <taxon>Actinomycetes</taxon>
        <taxon>Streptosporangiales</taxon>
        <taxon>Thermomonosporaceae</taxon>
        <taxon>Actinomadura</taxon>
    </lineage>
</organism>
<keyword evidence="2" id="KW-1133">Transmembrane helix</keyword>
<sequence>MSNGARHGLGVLAGIASIPALGALLIFGAHRILRQRNGISVTYRDVGVGDGLIVLGLLLAGGLLVALLCGSRLSPLASLIAGLPLLAYGGWWAVRPMKAMVNLAHVPGAKGERGVDVQFVAQSGLLVVIGAALVFASFPPSRWRSRTADEPRPYNGSAAAQRPVHSAWGAPPAEPPMEARHEAPPLYGRHDAPAPPSGPGVSPSGHGVSPSGPGVSASGPGVSPSGPAGPPAPGGGGRHAAGGGQDPKGGEWTQIYGGGSS</sequence>
<keyword evidence="4" id="KW-1185">Reference proteome</keyword>
<feature type="transmembrane region" description="Helical" evidence="2">
    <location>
        <begin position="76"/>
        <end position="94"/>
    </location>
</feature>
<proteinExistence type="predicted"/>
<protein>
    <submittedName>
        <fullName evidence="3">Uncharacterized protein</fullName>
    </submittedName>
</protein>
<feature type="transmembrane region" description="Helical" evidence="2">
    <location>
        <begin position="12"/>
        <end position="32"/>
    </location>
</feature>
<feature type="region of interest" description="Disordered" evidence="1">
    <location>
        <begin position="143"/>
        <end position="261"/>
    </location>
</feature>
<feature type="compositionally biased region" description="Low complexity" evidence="1">
    <location>
        <begin position="199"/>
        <end position="226"/>
    </location>
</feature>
<name>A0ABV9U4P0_9ACTN</name>
<evidence type="ECO:0000256" key="2">
    <source>
        <dbReference type="SAM" id="Phobius"/>
    </source>
</evidence>
<dbReference type="Proteomes" id="UP001595872">
    <property type="component" value="Unassembled WGS sequence"/>
</dbReference>
<evidence type="ECO:0000313" key="3">
    <source>
        <dbReference type="EMBL" id="MFC4910530.1"/>
    </source>
</evidence>
<dbReference type="EMBL" id="JBHSIT010000007">
    <property type="protein sequence ID" value="MFC4910530.1"/>
    <property type="molecule type" value="Genomic_DNA"/>
</dbReference>
<dbReference type="RefSeq" id="WP_378258953.1">
    <property type="nucleotide sequence ID" value="NZ_JBHSIT010000007.1"/>
</dbReference>
<keyword evidence="2" id="KW-0812">Transmembrane</keyword>
<feature type="transmembrane region" description="Helical" evidence="2">
    <location>
        <begin position="52"/>
        <end position="69"/>
    </location>
</feature>
<feature type="compositionally biased region" description="Basic and acidic residues" evidence="1">
    <location>
        <begin position="177"/>
        <end position="192"/>
    </location>
</feature>
<evidence type="ECO:0000256" key="1">
    <source>
        <dbReference type="SAM" id="MobiDB-lite"/>
    </source>
</evidence>
<feature type="compositionally biased region" description="Gly residues" evidence="1">
    <location>
        <begin position="234"/>
        <end position="247"/>
    </location>
</feature>
<gene>
    <name evidence="3" type="ORF">ACFPCY_24665</name>
</gene>
<accession>A0ABV9U4P0</accession>
<reference evidence="4" key="1">
    <citation type="journal article" date="2019" name="Int. J. Syst. Evol. Microbiol.">
        <title>The Global Catalogue of Microorganisms (GCM) 10K type strain sequencing project: providing services to taxonomists for standard genome sequencing and annotation.</title>
        <authorList>
            <consortium name="The Broad Institute Genomics Platform"/>
            <consortium name="The Broad Institute Genome Sequencing Center for Infectious Disease"/>
            <person name="Wu L."/>
            <person name="Ma J."/>
        </authorList>
    </citation>
    <scope>NUCLEOTIDE SEQUENCE [LARGE SCALE GENOMIC DNA]</scope>
    <source>
        <strain evidence="4">KLKA75</strain>
    </source>
</reference>
<keyword evidence="2" id="KW-0472">Membrane</keyword>